<dbReference type="GO" id="GO:0045197">
    <property type="term" value="P:establishment or maintenance of epithelial cell apical/basal polarity"/>
    <property type="evidence" value="ECO:0007669"/>
    <property type="project" value="TreeGrafter"/>
</dbReference>
<evidence type="ECO:0000256" key="6">
    <source>
        <dbReference type="SAM" id="Phobius"/>
    </source>
</evidence>
<sequence length="476" mass="53071">MFFVNLAHKRDAIIFSSTINGLCTGLRYEFSAYLVNVVKVSGSYSKPNVRFEVRATTPQGDILENSTTCDIPTENNMTWRKYGLSFVASNNSVVLLIISNVENNYGGNDLAVDNIELRDCPNNHSCSNNQSSLCPSDEPTISQHISSSSSTTTTTTIDMSKQLSCFDYLYILILLDEITTSQHIPSSEATATIDMIKSSTNALSTFIFNTNATNAAQEKETTSIKQSVGTLQTTSVTQILTENSVSLFVPKSCNDSSYIGVDCNILSGPCDMIKPCENNSTCINNNTVVHGYICLCSSGFSGIQCEFDHRPCKIHTCFNHGVCNETSDTSFHCICNNGWQGIHCESMINYCLNITCENSAICRRSLLNYACECLSENYYGRHCEFSTTKIIIYKIVSKSFAYIAIIAMTIVAMFIIIMDILTYCFGIDLTREERERFRREKRGRKWNRPVNQKLIYVNALSEPLKAPIPTIEDTTI</sequence>
<dbReference type="PROSITE" id="PS01186">
    <property type="entry name" value="EGF_2"/>
    <property type="match status" value="2"/>
</dbReference>
<feature type="domain" description="EGF-like" evidence="7">
    <location>
        <begin position="347"/>
        <end position="384"/>
    </location>
</feature>
<dbReference type="InterPro" id="IPR051022">
    <property type="entry name" value="Notch_Cell-Fate_Det"/>
</dbReference>
<dbReference type="PANTHER" id="PTHR24049">
    <property type="entry name" value="CRUMBS FAMILY MEMBER"/>
    <property type="match status" value="1"/>
</dbReference>
<dbReference type="Proteomes" id="UP000663860">
    <property type="component" value="Unassembled WGS sequence"/>
</dbReference>
<dbReference type="Pfam" id="PF00008">
    <property type="entry name" value="EGF"/>
    <property type="match status" value="1"/>
</dbReference>
<evidence type="ECO:0000256" key="2">
    <source>
        <dbReference type="ARBA" id="ARBA00022729"/>
    </source>
</evidence>
<dbReference type="AlphaFoldDB" id="A0A815H0M3"/>
<keyword evidence="6" id="KW-1133">Transmembrane helix</keyword>
<feature type="domain" description="EGF-like" evidence="7">
    <location>
        <begin position="266"/>
        <end position="306"/>
    </location>
</feature>
<feature type="disulfide bond" evidence="5">
    <location>
        <begin position="335"/>
        <end position="344"/>
    </location>
</feature>
<reference evidence="8" key="1">
    <citation type="submission" date="2021-02" db="EMBL/GenBank/DDBJ databases">
        <authorList>
            <person name="Nowell W R."/>
        </authorList>
    </citation>
    <scope>NUCLEOTIDE SEQUENCE</scope>
</reference>
<dbReference type="EMBL" id="CAJNOE010000847">
    <property type="protein sequence ID" value="CAF1345214.1"/>
    <property type="molecule type" value="Genomic_DNA"/>
</dbReference>
<evidence type="ECO:0000313" key="8">
    <source>
        <dbReference type="EMBL" id="CAF1345214.1"/>
    </source>
</evidence>
<evidence type="ECO:0000256" key="1">
    <source>
        <dbReference type="ARBA" id="ARBA00022536"/>
    </source>
</evidence>
<dbReference type="SMART" id="SM00181">
    <property type="entry name" value="EGF"/>
    <property type="match status" value="3"/>
</dbReference>
<comment type="caution">
    <text evidence="5">Lacks conserved residue(s) required for the propagation of feature annotation.</text>
</comment>
<dbReference type="CDD" id="cd00054">
    <property type="entry name" value="EGF_CA"/>
    <property type="match status" value="2"/>
</dbReference>
<dbReference type="GO" id="GO:0007157">
    <property type="term" value="P:heterophilic cell-cell adhesion via plasma membrane cell adhesion molecules"/>
    <property type="evidence" value="ECO:0007669"/>
    <property type="project" value="TreeGrafter"/>
</dbReference>
<evidence type="ECO:0000313" key="9">
    <source>
        <dbReference type="Proteomes" id="UP000663860"/>
    </source>
</evidence>
<keyword evidence="4 5" id="KW-1015">Disulfide bond</keyword>
<accession>A0A815H0M3</accession>
<keyword evidence="6" id="KW-0812">Transmembrane</keyword>
<dbReference type="InterPro" id="IPR001881">
    <property type="entry name" value="EGF-like_Ca-bd_dom"/>
</dbReference>
<evidence type="ECO:0000256" key="3">
    <source>
        <dbReference type="ARBA" id="ARBA00022737"/>
    </source>
</evidence>
<evidence type="ECO:0000256" key="5">
    <source>
        <dbReference type="PROSITE-ProRule" id="PRU00076"/>
    </source>
</evidence>
<feature type="domain" description="EGF-like" evidence="7">
    <location>
        <begin position="308"/>
        <end position="345"/>
    </location>
</feature>
<proteinExistence type="predicted"/>
<dbReference type="SMART" id="SM00179">
    <property type="entry name" value="EGF_CA"/>
    <property type="match status" value="3"/>
</dbReference>
<evidence type="ECO:0000259" key="7">
    <source>
        <dbReference type="PROSITE" id="PS50026"/>
    </source>
</evidence>
<feature type="transmembrane region" description="Helical" evidence="6">
    <location>
        <begin position="400"/>
        <end position="429"/>
    </location>
</feature>
<dbReference type="InterPro" id="IPR000742">
    <property type="entry name" value="EGF"/>
</dbReference>
<keyword evidence="6" id="KW-0472">Membrane</keyword>
<protein>
    <recommendedName>
        <fullName evidence="7">EGF-like domain-containing protein</fullName>
    </recommendedName>
</protein>
<dbReference type="PROSITE" id="PS50026">
    <property type="entry name" value="EGF_3"/>
    <property type="match status" value="3"/>
</dbReference>
<dbReference type="PROSITE" id="PS00022">
    <property type="entry name" value="EGF_1"/>
    <property type="match status" value="2"/>
</dbReference>
<dbReference type="GO" id="GO:0005509">
    <property type="term" value="F:calcium ion binding"/>
    <property type="evidence" value="ECO:0007669"/>
    <property type="project" value="InterPro"/>
</dbReference>
<keyword evidence="3" id="KW-0677">Repeat</keyword>
<keyword evidence="2" id="KW-0732">Signal</keyword>
<gene>
    <name evidence="8" type="ORF">IZO911_LOCUS36456</name>
</gene>
<name>A0A815H0M3_9BILA</name>
<evidence type="ECO:0000256" key="4">
    <source>
        <dbReference type="ARBA" id="ARBA00023157"/>
    </source>
</evidence>
<feature type="disulfide bond" evidence="5">
    <location>
        <begin position="296"/>
        <end position="305"/>
    </location>
</feature>
<dbReference type="PANTHER" id="PTHR24049:SF22">
    <property type="entry name" value="DROSOPHILA CRUMBS HOMOLOG"/>
    <property type="match status" value="1"/>
</dbReference>
<dbReference type="Gene3D" id="2.10.25.10">
    <property type="entry name" value="Laminin"/>
    <property type="match status" value="3"/>
</dbReference>
<dbReference type="SUPFAM" id="SSF57196">
    <property type="entry name" value="EGF/Laminin"/>
    <property type="match status" value="3"/>
</dbReference>
<dbReference type="GO" id="GO:0032991">
    <property type="term" value="C:protein-containing complex"/>
    <property type="evidence" value="ECO:0007669"/>
    <property type="project" value="TreeGrafter"/>
</dbReference>
<dbReference type="GO" id="GO:0005886">
    <property type="term" value="C:plasma membrane"/>
    <property type="evidence" value="ECO:0007669"/>
    <property type="project" value="TreeGrafter"/>
</dbReference>
<comment type="caution">
    <text evidence="8">The sequence shown here is derived from an EMBL/GenBank/DDBJ whole genome shotgun (WGS) entry which is preliminary data.</text>
</comment>
<organism evidence="8 9">
    <name type="scientific">Adineta steineri</name>
    <dbReference type="NCBI Taxonomy" id="433720"/>
    <lineage>
        <taxon>Eukaryota</taxon>
        <taxon>Metazoa</taxon>
        <taxon>Spiralia</taxon>
        <taxon>Gnathifera</taxon>
        <taxon>Rotifera</taxon>
        <taxon>Eurotatoria</taxon>
        <taxon>Bdelloidea</taxon>
        <taxon>Adinetida</taxon>
        <taxon>Adinetidae</taxon>
        <taxon>Adineta</taxon>
    </lineage>
</organism>
<keyword evidence="1 5" id="KW-0245">EGF-like domain</keyword>